<dbReference type="AlphaFoldDB" id="A0A2G1VXT4"/>
<evidence type="ECO:0000313" key="2">
    <source>
        <dbReference type="Proteomes" id="UP000225740"/>
    </source>
</evidence>
<dbReference type="Proteomes" id="UP000225740">
    <property type="component" value="Unassembled WGS sequence"/>
</dbReference>
<proteinExistence type="predicted"/>
<accession>A0A2G1VXT4</accession>
<name>A0A2G1VXT4_9BACT</name>
<comment type="caution">
    <text evidence="1">The sequence shown here is derived from an EMBL/GenBank/DDBJ whole genome shotgun (WGS) entry which is preliminary data.</text>
</comment>
<dbReference type="RefSeq" id="WP_099264304.1">
    <property type="nucleotide sequence ID" value="NZ_NIZW01000045.1"/>
</dbReference>
<organism evidence="1 2">
    <name type="scientific">Rhodopirellula bahusiensis</name>
    <dbReference type="NCBI Taxonomy" id="2014065"/>
    <lineage>
        <taxon>Bacteria</taxon>
        <taxon>Pseudomonadati</taxon>
        <taxon>Planctomycetota</taxon>
        <taxon>Planctomycetia</taxon>
        <taxon>Pirellulales</taxon>
        <taxon>Pirellulaceae</taxon>
        <taxon>Rhodopirellula</taxon>
    </lineage>
</organism>
<dbReference type="GeneID" id="90612128"/>
<sequence>MTPALDAFLRRFAELGGDVDRWEQSEPSNPTLTFPALHDSVGHISVDDNGDELTLELGTKHHTHFSGYSYEGNSGHERLLAAAHDAAAFAFDVISDRVCFTVDYIDDRCIGSSHFYLDAENATADTVRDTMIGIRGGNIRSDRYLWSSPLQPEHGEQ</sequence>
<dbReference type="EMBL" id="NIZW01000045">
    <property type="protein sequence ID" value="PHQ31588.1"/>
    <property type="molecule type" value="Genomic_DNA"/>
</dbReference>
<gene>
    <name evidence="1" type="ORF">CEE69_30380</name>
</gene>
<dbReference type="OrthoDB" id="276198at2"/>
<reference evidence="1 2" key="1">
    <citation type="submission" date="2017-06" db="EMBL/GenBank/DDBJ databases">
        <title>Description of Rhodopirellula bahusiensis sp. nov.</title>
        <authorList>
            <person name="Kizina J."/>
            <person name="Harder J."/>
        </authorList>
    </citation>
    <scope>NUCLEOTIDE SEQUENCE [LARGE SCALE GENOMIC DNA]</scope>
    <source>
        <strain evidence="1 2">SWK21</strain>
    </source>
</reference>
<protein>
    <submittedName>
        <fullName evidence="1">Uncharacterized protein</fullName>
    </submittedName>
</protein>
<keyword evidence="2" id="KW-1185">Reference proteome</keyword>
<evidence type="ECO:0000313" key="1">
    <source>
        <dbReference type="EMBL" id="PHQ31588.1"/>
    </source>
</evidence>